<evidence type="ECO:0000313" key="2">
    <source>
        <dbReference type="Proteomes" id="UP001153076"/>
    </source>
</evidence>
<proteinExistence type="predicted"/>
<dbReference type="InterPro" id="IPR038765">
    <property type="entry name" value="Papain-like_cys_pep_sf"/>
</dbReference>
<reference evidence="1" key="1">
    <citation type="submission" date="2022-04" db="EMBL/GenBank/DDBJ databases">
        <title>Carnegiea gigantea Genome sequencing and assembly v2.</title>
        <authorList>
            <person name="Copetti D."/>
            <person name="Sanderson M.J."/>
            <person name="Burquez A."/>
            <person name="Wojciechowski M.F."/>
        </authorList>
    </citation>
    <scope>NUCLEOTIDE SEQUENCE</scope>
    <source>
        <strain evidence="1">SGP5-SGP5p</strain>
        <tissue evidence="1">Aerial part</tissue>
    </source>
</reference>
<keyword evidence="2" id="KW-1185">Reference proteome</keyword>
<dbReference type="EMBL" id="JAKOGI010001520">
    <property type="protein sequence ID" value="KAJ8425196.1"/>
    <property type="molecule type" value="Genomic_DNA"/>
</dbReference>
<sequence>MVTQVPFQCRSPYLKDYREARDRLTHEQLMLVDYAFLPPDELHPSIVNDYNLTYREKLFEYAHEGEDTKLWIFKEAFKTLAGIERDLEKSIVDMAIENETSALSNIFKAVMGLERRRYKWMKLGAIQLVFFPTLHDHHFFVLCYDFGSKKIIVLDNRLAGENPTSRYKHCVMAMVKIPQTQNP</sequence>
<evidence type="ECO:0000313" key="1">
    <source>
        <dbReference type="EMBL" id="KAJ8425196.1"/>
    </source>
</evidence>
<name>A0A9Q1JLS4_9CARY</name>
<accession>A0A9Q1JLS4</accession>
<dbReference type="AlphaFoldDB" id="A0A9Q1JLS4"/>
<dbReference type="SUPFAM" id="SSF54001">
    <property type="entry name" value="Cysteine proteinases"/>
    <property type="match status" value="1"/>
</dbReference>
<gene>
    <name evidence="1" type="ORF">Cgig2_004318</name>
</gene>
<protein>
    <recommendedName>
        <fullName evidence="3">Ubiquitin-like protease family profile domain-containing protein</fullName>
    </recommendedName>
</protein>
<comment type="caution">
    <text evidence="1">The sequence shown here is derived from an EMBL/GenBank/DDBJ whole genome shotgun (WGS) entry which is preliminary data.</text>
</comment>
<dbReference type="OrthoDB" id="1306139at2759"/>
<dbReference type="Proteomes" id="UP001153076">
    <property type="component" value="Unassembled WGS sequence"/>
</dbReference>
<evidence type="ECO:0008006" key="3">
    <source>
        <dbReference type="Google" id="ProtNLM"/>
    </source>
</evidence>
<organism evidence="1 2">
    <name type="scientific">Carnegiea gigantea</name>
    <dbReference type="NCBI Taxonomy" id="171969"/>
    <lineage>
        <taxon>Eukaryota</taxon>
        <taxon>Viridiplantae</taxon>
        <taxon>Streptophyta</taxon>
        <taxon>Embryophyta</taxon>
        <taxon>Tracheophyta</taxon>
        <taxon>Spermatophyta</taxon>
        <taxon>Magnoliopsida</taxon>
        <taxon>eudicotyledons</taxon>
        <taxon>Gunneridae</taxon>
        <taxon>Pentapetalae</taxon>
        <taxon>Caryophyllales</taxon>
        <taxon>Cactineae</taxon>
        <taxon>Cactaceae</taxon>
        <taxon>Cactoideae</taxon>
        <taxon>Echinocereeae</taxon>
        <taxon>Carnegiea</taxon>
    </lineage>
</organism>